<protein>
    <submittedName>
        <fullName evidence="1">Uncharacterized protein</fullName>
    </submittedName>
</protein>
<evidence type="ECO:0000313" key="1">
    <source>
        <dbReference type="EMBL" id="CAB4026445.1"/>
    </source>
</evidence>
<evidence type="ECO:0000313" key="2">
    <source>
        <dbReference type="Proteomes" id="UP001152795"/>
    </source>
</evidence>
<organism evidence="1 2">
    <name type="scientific">Paramuricea clavata</name>
    <name type="common">Red gorgonian</name>
    <name type="synonym">Violescent sea-whip</name>
    <dbReference type="NCBI Taxonomy" id="317549"/>
    <lineage>
        <taxon>Eukaryota</taxon>
        <taxon>Metazoa</taxon>
        <taxon>Cnidaria</taxon>
        <taxon>Anthozoa</taxon>
        <taxon>Octocorallia</taxon>
        <taxon>Malacalcyonacea</taxon>
        <taxon>Plexauridae</taxon>
        <taxon>Paramuricea</taxon>
    </lineage>
</organism>
<name>A0A6S7J3C5_PARCT</name>
<feature type="non-terminal residue" evidence="1">
    <location>
        <position position="1"/>
    </location>
</feature>
<gene>
    <name evidence="1" type="ORF">PACLA_8A039507</name>
</gene>
<dbReference type="AlphaFoldDB" id="A0A6S7J3C5"/>
<dbReference type="EMBL" id="CACRXK020014204">
    <property type="protein sequence ID" value="CAB4026445.1"/>
    <property type="molecule type" value="Genomic_DNA"/>
</dbReference>
<dbReference type="Proteomes" id="UP001152795">
    <property type="component" value="Unassembled WGS sequence"/>
</dbReference>
<accession>A0A6S7J3C5</accession>
<sequence>MEAKETEVNIKVDIKIFIYFPKPALLLKIIGGNQHKTTKIQSEKGVKNKTVRY</sequence>
<keyword evidence="2" id="KW-1185">Reference proteome</keyword>
<reference evidence="1" key="1">
    <citation type="submission" date="2020-04" db="EMBL/GenBank/DDBJ databases">
        <authorList>
            <person name="Alioto T."/>
            <person name="Alioto T."/>
            <person name="Gomez Garrido J."/>
        </authorList>
    </citation>
    <scope>NUCLEOTIDE SEQUENCE</scope>
    <source>
        <strain evidence="1">A484AB</strain>
    </source>
</reference>
<proteinExistence type="predicted"/>
<comment type="caution">
    <text evidence="1">The sequence shown here is derived from an EMBL/GenBank/DDBJ whole genome shotgun (WGS) entry which is preliminary data.</text>
</comment>